<reference evidence="7 8" key="1">
    <citation type="submission" date="2024-01" db="EMBL/GenBank/DDBJ databases">
        <title>Complete genome of Cladobotryum mycophilum ATHUM6906.</title>
        <authorList>
            <person name="Christinaki A.C."/>
            <person name="Myridakis A.I."/>
            <person name="Kouvelis V.N."/>
        </authorList>
    </citation>
    <scope>NUCLEOTIDE SEQUENCE [LARGE SCALE GENOMIC DNA]</scope>
    <source>
        <strain evidence="7 8">ATHUM6906</strain>
    </source>
</reference>
<dbReference type="Gene3D" id="1.10.630.10">
    <property type="entry name" value="Cytochrome P450"/>
    <property type="match status" value="1"/>
</dbReference>
<dbReference type="EMBL" id="JAVFKD010000001">
    <property type="protein sequence ID" value="KAK5998064.1"/>
    <property type="molecule type" value="Genomic_DNA"/>
</dbReference>
<keyword evidence="8" id="KW-1185">Reference proteome</keyword>
<dbReference type="Pfam" id="PF00067">
    <property type="entry name" value="p450"/>
    <property type="match status" value="1"/>
</dbReference>
<evidence type="ECO:0000256" key="6">
    <source>
        <dbReference type="SAM" id="Phobius"/>
    </source>
</evidence>
<dbReference type="GO" id="GO:0004497">
    <property type="term" value="F:monooxygenase activity"/>
    <property type="evidence" value="ECO:0007669"/>
    <property type="project" value="UniProtKB-KW"/>
</dbReference>
<evidence type="ECO:0000313" key="8">
    <source>
        <dbReference type="Proteomes" id="UP001338125"/>
    </source>
</evidence>
<dbReference type="PRINTS" id="PR00385">
    <property type="entry name" value="P450"/>
</dbReference>
<name>A0ABR0T135_9HYPO</name>
<gene>
    <name evidence="7" type="ORF">PT974_00436</name>
</gene>
<evidence type="ECO:0000256" key="2">
    <source>
        <dbReference type="ARBA" id="ARBA00022723"/>
    </source>
</evidence>
<dbReference type="InterPro" id="IPR002401">
    <property type="entry name" value="Cyt_P450_E_grp-I"/>
</dbReference>
<keyword evidence="2" id="KW-0479">Metal-binding</keyword>
<dbReference type="PRINTS" id="PR00463">
    <property type="entry name" value="EP450I"/>
</dbReference>
<keyword evidence="4" id="KW-0408">Iron</keyword>
<dbReference type="PANTHER" id="PTHR46300:SF2">
    <property type="entry name" value="CYTOCHROME P450 MONOOXYGENASE ALNH-RELATED"/>
    <property type="match status" value="1"/>
</dbReference>
<dbReference type="PANTHER" id="PTHR46300">
    <property type="entry name" value="P450, PUTATIVE (EUROFUNG)-RELATED-RELATED"/>
    <property type="match status" value="1"/>
</dbReference>
<dbReference type="CDD" id="cd11065">
    <property type="entry name" value="CYP64-like"/>
    <property type="match status" value="1"/>
</dbReference>
<keyword evidence="6" id="KW-0812">Transmembrane</keyword>
<comment type="caution">
    <text evidence="7">The sequence shown here is derived from an EMBL/GenBank/DDBJ whole genome shotgun (WGS) entry which is preliminary data.</text>
</comment>
<dbReference type="InterPro" id="IPR001128">
    <property type="entry name" value="Cyt_P450"/>
</dbReference>
<sequence length="529" mass="60145">MLLSSHTVFPSAALGAAVCLAISIIASLLGPKKIYPSGPKPWPLVGNMLYFAQILQDPDNELRKLAKQFRGLCTLWVGMTPAFVINSPEDAKELLDKRGRLYSDRPPRNIFSERVWPKRLVFERAGDETRQQRRLFHDFLTLKNAHSLRKYQDYESNMMLCDLLSEPAEFLSHSERYSMSVMFSVVYATRISKLTHPIMGAFMHIRNEILERLQPGKMLIDYLPFLEKLPHFLQPWVKVADDLWAKESSIHKAFLAPLEKQIEAGEKPVCFGAGVLRAQKEGNMDEVQVLSILGMAIFAGYETTASVIQFFFKIMAMHPHCLKAAQEEIDLVVGRSRLPTWEDEEKLPYIRALVKEVSRFGPSLNMGIPHTNLEEDNYHSFTIPKGSSMIPNITALNKNPDHYGDPEVFRPERFLGLNLTAAEAAVHPDHRQRDHYNYGFGRRICQGIHVAEASLFIVFARVLWGFDITAEAGTTLDMNDNLWTLVAKPNPCRLRITARSDGIRDLIRQTARDAQTDILDVDCIELPQL</sequence>
<evidence type="ECO:0000256" key="4">
    <source>
        <dbReference type="ARBA" id="ARBA00023004"/>
    </source>
</evidence>
<evidence type="ECO:0000256" key="5">
    <source>
        <dbReference type="ARBA" id="ARBA00023033"/>
    </source>
</evidence>
<keyword evidence="3" id="KW-0560">Oxidoreductase</keyword>
<keyword evidence="6" id="KW-0472">Membrane</keyword>
<feature type="transmembrane region" description="Helical" evidence="6">
    <location>
        <begin position="12"/>
        <end position="30"/>
    </location>
</feature>
<accession>A0ABR0T135</accession>
<dbReference type="InterPro" id="IPR050364">
    <property type="entry name" value="Cytochrome_P450_fung"/>
</dbReference>
<protein>
    <submittedName>
        <fullName evidence="7">Cytochrome P450 monooxygenase virE</fullName>
    </submittedName>
</protein>
<dbReference type="SUPFAM" id="SSF48264">
    <property type="entry name" value="Cytochrome P450"/>
    <property type="match status" value="1"/>
</dbReference>
<keyword evidence="6" id="KW-1133">Transmembrane helix</keyword>
<evidence type="ECO:0000256" key="1">
    <source>
        <dbReference type="ARBA" id="ARBA00010617"/>
    </source>
</evidence>
<proteinExistence type="inferred from homology"/>
<dbReference type="InterPro" id="IPR036396">
    <property type="entry name" value="Cyt_P450_sf"/>
</dbReference>
<comment type="similarity">
    <text evidence="1">Belongs to the cytochrome P450 family.</text>
</comment>
<dbReference type="Proteomes" id="UP001338125">
    <property type="component" value="Unassembled WGS sequence"/>
</dbReference>
<evidence type="ECO:0000256" key="3">
    <source>
        <dbReference type="ARBA" id="ARBA00023002"/>
    </source>
</evidence>
<keyword evidence="5 7" id="KW-0503">Monooxygenase</keyword>
<evidence type="ECO:0000313" key="7">
    <source>
        <dbReference type="EMBL" id="KAK5998064.1"/>
    </source>
</evidence>
<organism evidence="7 8">
    <name type="scientific">Cladobotryum mycophilum</name>
    <dbReference type="NCBI Taxonomy" id="491253"/>
    <lineage>
        <taxon>Eukaryota</taxon>
        <taxon>Fungi</taxon>
        <taxon>Dikarya</taxon>
        <taxon>Ascomycota</taxon>
        <taxon>Pezizomycotina</taxon>
        <taxon>Sordariomycetes</taxon>
        <taxon>Hypocreomycetidae</taxon>
        <taxon>Hypocreales</taxon>
        <taxon>Hypocreaceae</taxon>
        <taxon>Cladobotryum</taxon>
    </lineage>
</organism>